<reference evidence="2" key="1">
    <citation type="journal article" date="2019" name="Sci. Rep.">
        <title>Draft genome of Tanacetum cinerariifolium, the natural source of mosquito coil.</title>
        <authorList>
            <person name="Yamashiro T."/>
            <person name="Shiraishi A."/>
            <person name="Satake H."/>
            <person name="Nakayama K."/>
        </authorList>
    </citation>
    <scope>NUCLEOTIDE SEQUENCE</scope>
</reference>
<evidence type="ECO:0000313" key="2">
    <source>
        <dbReference type="EMBL" id="GEU41919.1"/>
    </source>
</evidence>
<feature type="region of interest" description="Disordered" evidence="1">
    <location>
        <begin position="189"/>
        <end position="213"/>
    </location>
</feature>
<evidence type="ECO:0008006" key="3">
    <source>
        <dbReference type="Google" id="ProtNLM"/>
    </source>
</evidence>
<organism evidence="2">
    <name type="scientific">Tanacetum cinerariifolium</name>
    <name type="common">Dalmatian daisy</name>
    <name type="synonym">Chrysanthemum cinerariifolium</name>
    <dbReference type="NCBI Taxonomy" id="118510"/>
    <lineage>
        <taxon>Eukaryota</taxon>
        <taxon>Viridiplantae</taxon>
        <taxon>Streptophyta</taxon>
        <taxon>Embryophyta</taxon>
        <taxon>Tracheophyta</taxon>
        <taxon>Spermatophyta</taxon>
        <taxon>Magnoliopsida</taxon>
        <taxon>eudicotyledons</taxon>
        <taxon>Gunneridae</taxon>
        <taxon>Pentapetalae</taxon>
        <taxon>asterids</taxon>
        <taxon>campanulids</taxon>
        <taxon>Asterales</taxon>
        <taxon>Asteraceae</taxon>
        <taxon>Asteroideae</taxon>
        <taxon>Anthemideae</taxon>
        <taxon>Anthemidinae</taxon>
        <taxon>Tanacetum</taxon>
    </lineage>
</organism>
<name>A0A6L2JYT8_TANCI</name>
<feature type="compositionally biased region" description="Basic and acidic residues" evidence="1">
    <location>
        <begin position="1"/>
        <end position="23"/>
    </location>
</feature>
<comment type="caution">
    <text evidence="2">The sequence shown here is derived from an EMBL/GenBank/DDBJ whole genome shotgun (WGS) entry which is preliminary data.</text>
</comment>
<protein>
    <recommendedName>
        <fullName evidence="3">Integrase, catalytic region, zinc finger, CCHC-type, peptidase aspartic, catalytic</fullName>
    </recommendedName>
</protein>
<dbReference type="EMBL" id="BKCJ010001501">
    <property type="protein sequence ID" value="GEU41919.1"/>
    <property type="molecule type" value="Genomic_DNA"/>
</dbReference>
<evidence type="ECO:0000256" key="1">
    <source>
        <dbReference type="SAM" id="MobiDB-lite"/>
    </source>
</evidence>
<gene>
    <name evidence="2" type="ORF">Tci_013897</name>
</gene>
<proteinExistence type="predicted"/>
<feature type="region of interest" description="Disordered" evidence="1">
    <location>
        <begin position="1"/>
        <end position="35"/>
    </location>
</feature>
<accession>A0A6L2JYT8</accession>
<sequence>MESVKKSIDERAQHKRDYDRWVNERPIQTTEEKVDTSKALDASLVDTKSSGTELEEQYTHNKLGNDAHADDVDIKPYMMKSQWLRHYKELSDSIKTTRAKTIEHTTSLIAQNAEFKTQLQERGFAIAALKNKLRKLTGNITTHYLPKERKPAVVKPPYVIASSNSRISSKNMSRFSSNDMVHNHYLEEAKKKKQKCSKNSEPSLMPSARSQSTANNQNLGATFKHIGIGLHSRIKCVFNANHAHCVTKFLNDVNWRAKVPSNKTTNRNKPVEQISVPNKQKRQIPKGHRFSIKKNSVMQKKTMTPRSCLRWKPTGRIFKTVGLRWVPTGKIFISTTSKVDSKPLNGSNEDITNHNECEQTLDVSAGTLNLSAVQNSEFTTTAMNNPVQSWFQKLFLQQTRQLHYDKSWNYYSTIT</sequence>
<dbReference type="AlphaFoldDB" id="A0A6L2JYT8"/>